<geneLocation type="plasmid" evidence="2 5">
    <name>unnamed6</name>
</geneLocation>
<organism evidence="3 4">
    <name type="scientific">Azospirillum oryzae</name>
    <dbReference type="NCBI Taxonomy" id="286727"/>
    <lineage>
        <taxon>Bacteria</taxon>
        <taxon>Pseudomonadati</taxon>
        <taxon>Pseudomonadota</taxon>
        <taxon>Alphaproteobacteria</taxon>
        <taxon>Rhodospirillales</taxon>
        <taxon>Azospirillaceae</taxon>
        <taxon>Azospirillum</taxon>
    </lineage>
</organism>
<reference evidence="2 5" key="2">
    <citation type="submission" date="2020-06" db="EMBL/GenBank/DDBJ databases">
        <title>Complete genome of Azosprillum oryzae KACC14407.</title>
        <authorList>
            <person name="Kim M."/>
            <person name="Park Y.-J."/>
            <person name="Shin J.-H."/>
        </authorList>
    </citation>
    <scope>NUCLEOTIDE SEQUENCE [LARGE SCALE GENOMIC DNA]</scope>
    <source>
        <strain evidence="2 5">KACC 14407</strain>
        <plasmid evidence="2 5">unnamed6</plasmid>
    </source>
</reference>
<dbReference type="EMBL" id="FXAK01000002">
    <property type="protein sequence ID" value="SMF32963.1"/>
    <property type="molecule type" value="Genomic_DNA"/>
</dbReference>
<keyword evidence="5" id="KW-1185">Reference proteome</keyword>
<proteinExistence type="predicted"/>
<dbReference type="RefSeq" id="WP_085084036.1">
    <property type="nucleotide sequence ID" value="NZ_BSOV01000058.1"/>
</dbReference>
<dbReference type="Proteomes" id="UP000509702">
    <property type="component" value="Plasmid unnamed6"/>
</dbReference>
<protein>
    <submittedName>
        <fullName evidence="2">Sugar tyrosine-protein kinase</fullName>
    </submittedName>
</protein>
<feature type="transmembrane region" description="Helical" evidence="1">
    <location>
        <begin position="33"/>
        <end position="52"/>
    </location>
</feature>
<evidence type="ECO:0000313" key="5">
    <source>
        <dbReference type="Proteomes" id="UP000509702"/>
    </source>
</evidence>
<gene>
    <name evidence="2" type="ORF">HUE56_27160</name>
    <name evidence="3" type="ORF">SAMN02982917_1620</name>
</gene>
<dbReference type="EMBL" id="CP054621">
    <property type="protein sequence ID" value="QKS54152.1"/>
    <property type="molecule type" value="Genomic_DNA"/>
</dbReference>
<accession>A0A1X7EFC5</accession>
<evidence type="ECO:0000256" key="1">
    <source>
        <dbReference type="SAM" id="Phobius"/>
    </source>
</evidence>
<dbReference type="Proteomes" id="UP000192936">
    <property type="component" value="Unassembled WGS sequence"/>
</dbReference>
<keyword evidence="2" id="KW-0808">Transferase</keyword>
<keyword evidence="1" id="KW-1133">Transmembrane helix</keyword>
<keyword evidence="2" id="KW-0614">Plasmid</keyword>
<reference evidence="3 4" key="1">
    <citation type="submission" date="2017-04" db="EMBL/GenBank/DDBJ databases">
        <authorList>
            <person name="Afonso C.L."/>
            <person name="Miller P.J."/>
            <person name="Scott M.A."/>
            <person name="Spackman E."/>
            <person name="Goraichik I."/>
            <person name="Dimitrov K.M."/>
            <person name="Suarez D.L."/>
            <person name="Swayne D.E."/>
        </authorList>
    </citation>
    <scope>NUCLEOTIDE SEQUENCE [LARGE SCALE GENOMIC DNA]</scope>
    <source>
        <strain evidence="3 4">A2P</strain>
    </source>
</reference>
<keyword evidence="2" id="KW-0418">Kinase</keyword>
<evidence type="ECO:0000313" key="2">
    <source>
        <dbReference type="EMBL" id="QKS54152.1"/>
    </source>
</evidence>
<dbReference type="GO" id="GO:0016301">
    <property type="term" value="F:kinase activity"/>
    <property type="evidence" value="ECO:0007669"/>
    <property type="project" value="UniProtKB-KW"/>
</dbReference>
<keyword evidence="1" id="KW-0472">Membrane</keyword>
<dbReference type="KEGG" id="aoz:HUE56_27160"/>
<keyword evidence="1" id="KW-0812">Transmembrane</keyword>
<feature type="transmembrane region" description="Helical" evidence="1">
    <location>
        <begin position="7"/>
        <end position="27"/>
    </location>
</feature>
<evidence type="ECO:0000313" key="3">
    <source>
        <dbReference type="EMBL" id="SMF32963.1"/>
    </source>
</evidence>
<dbReference type="AlphaFoldDB" id="A0A1X7EFC5"/>
<sequence>MDDTRIALLSLGLLVAVLAVIIGSVVFVPSFTALLATLLAWANLAYLVGITIKR</sequence>
<evidence type="ECO:0000313" key="4">
    <source>
        <dbReference type="Proteomes" id="UP000192936"/>
    </source>
</evidence>
<name>A0A1X7EFC5_9PROT</name>